<name>A0A2S2CXS6_9PROT</name>
<gene>
    <name evidence="2" type="ORF">DEW08_25080</name>
</gene>
<reference evidence="3" key="1">
    <citation type="submission" date="2018-05" db="EMBL/GenBank/DDBJ databases">
        <title>Azospirillum thermophila sp. nov., a novel isolated from hot spring.</title>
        <authorList>
            <person name="Zhao Z."/>
        </authorList>
    </citation>
    <scope>NUCLEOTIDE SEQUENCE [LARGE SCALE GENOMIC DNA]</scope>
    <source>
        <strain evidence="3">CFH 70021</strain>
        <plasmid evidence="3">unnamed2</plasmid>
    </source>
</reference>
<dbReference type="OrthoDB" id="7307086at2"/>
<dbReference type="PROSITE" id="PS50005">
    <property type="entry name" value="TPR"/>
    <property type="match status" value="1"/>
</dbReference>
<evidence type="ECO:0000313" key="2">
    <source>
        <dbReference type="EMBL" id="AWK89324.1"/>
    </source>
</evidence>
<dbReference type="RefSeq" id="WP_109332497.1">
    <property type="nucleotide sequence ID" value="NZ_CP029357.1"/>
</dbReference>
<organism evidence="2 3">
    <name type="scientific">Azospirillum thermophilum</name>
    <dbReference type="NCBI Taxonomy" id="2202148"/>
    <lineage>
        <taxon>Bacteria</taxon>
        <taxon>Pseudomonadati</taxon>
        <taxon>Pseudomonadota</taxon>
        <taxon>Alphaproteobacteria</taxon>
        <taxon>Rhodospirillales</taxon>
        <taxon>Azospirillaceae</taxon>
        <taxon>Azospirillum</taxon>
    </lineage>
</organism>
<feature type="repeat" description="TPR" evidence="1">
    <location>
        <begin position="47"/>
        <end position="80"/>
    </location>
</feature>
<geneLocation type="plasmid" evidence="2 3">
    <name>unnamed2</name>
</geneLocation>
<keyword evidence="3" id="KW-1185">Reference proteome</keyword>
<evidence type="ECO:0000313" key="3">
    <source>
        <dbReference type="Proteomes" id="UP000245629"/>
    </source>
</evidence>
<dbReference type="EMBL" id="CP029357">
    <property type="protein sequence ID" value="AWK89324.1"/>
    <property type="molecule type" value="Genomic_DNA"/>
</dbReference>
<dbReference type="AlphaFoldDB" id="A0A2S2CXS6"/>
<dbReference type="Pfam" id="PF13432">
    <property type="entry name" value="TPR_16"/>
    <property type="match status" value="1"/>
</dbReference>
<dbReference type="Proteomes" id="UP000245629">
    <property type="component" value="Plasmid unnamed2"/>
</dbReference>
<keyword evidence="1" id="KW-0802">TPR repeat</keyword>
<sequence>MSSLQPNIACPHPDDHLRTGGRAYDEKRYHEAVTALSCHLDRHPGCAEALFNIGAALEAAGDFANAATQFREVTRLFPDHLESWQRTLMAFAKSRQADPFADTLVSFIRACEEHGIFWKWPYYMLQHACEHHMAQNEPAVAFAFFNATIGRSQHYGRLHMCWFIFLFGGYFIRTGDTENAARCLNFAAKEVNFLVHACFGDEFNQRIGSVPDDLLHRFERSIVFDGEDPTGHPGSGCVVLSACDAVYFKRFGLLMALSIDLFSREPRIVHFHVVDADDGCDALVARLRSIMRKTRIGYSRQPDFQDLPREDRITYFTCSRFMVADRVMDRYRLPVMIADVDGLFLDDPVLFADQLSAEAPLALLYSPERLDSLYNGVGGGLVGIYPTGAATAVLDLVKRYMLYWYDRKKMVWFFDQLSWVCAIEEAKRRNWNLPITRLRMDRGRITLGSAKFFQVFDEKKESGFDETLQSFLEEVAALWQAGALSPVEARTRYKSFFGLDDM</sequence>
<dbReference type="InterPro" id="IPR011990">
    <property type="entry name" value="TPR-like_helical_dom_sf"/>
</dbReference>
<dbReference type="KEGG" id="azz:DEW08_25080"/>
<proteinExistence type="predicted"/>
<protein>
    <submittedName>
        <fullName evidence="2">Uncharacterized protein</fullName>
    </submittedName>
</protein>
<dbReference type="SUPFAM" id="SSF48452">
    <property type="entry name" value="TPR-like"/>
    <property type="match status" value="1"/>
</dbReference>
<dbReference type="SMART" id="SM00028">
    <property type="entry name" value="TPR"/>
    <property type="match status" value="1"/>
</dbReference>
<accession>A0A2S2CXS6</accession>
<keyword evidence="2" id="KW-0614">Plasmid</keyword>
<dbReference type="Gene3D" id="1.25.40.10">
    <property type="entry name" value="Tetratricopeptide repeat domain"/>
    <property type="match status" value="1"/>
</dbReference>
<dbReference type="InterPro" id="IPR019734">
    <property type="entry name" value="TPR_rpt"/>
</dbReference>
<evidence type="ECO:0000256" key="1">
    <source>
        <dbReference type="PROSITE-ProRule" id="PRU00339"/>
    </source>
</evidence>